<dbReference type="InterPro" id="IPR036396">
    <property type="entry name" value="Cyt_P450_sf"/>
</dbReference>
<dbReference type="GO" id="GO:0020037">
    <property type="term" value="F:heme binding"/>
    <property type="evidence" value="ECO:0007669"/>
    <property type="project" value="InterPro"/>
</dbReference>
<evidence type="ECO:0000256" key="5">
    <source>
        <dbReference type="ARBA" id="ARBA00023002"/>
    </source>
</evidence>
<dbReference type="PRINTS" id="PR00385">
    <property type="entry name" value="P450"/>
</dbReference>
<evidence type="ECO:0000256" key="8">
    <source>
        <dbReference type="PIRSR" id="PIRSR602401-1"/>
    </source>
</evidence>
<dbReference type="Gene3D" id="1.10.630.10">
    <property type="entry name" value="Cytochrome P450"/>
    <property type="match status" value="1"/>
</dbReference>
<evidence type="ECO:0000256" key="10">
    <source>
        <dbReference type="SAM" id="MobiDB-lite"/>
    </source>
</evidence>
<name>A0A2V5ICF1_9EURO</name>
<proteinExistence type="inferred from homology"/>
<dbReference type="PANTHER" id="PTHR24305:SF237">
    <property type="entry name" value="CYTOCHROME P450 MONOOXYGENASE ATNE-RELATED"/>
    <property type="match status" value="1"/>
</dbReference>
<dbReference type="Pfam" id="PF00067">
    <property type="entry name" value="p450"/>
    <property type="match status" value="1"/>
</dbReference>
<dbReference type="GO" id="GO:0016705">
    <property type="term" value="F:oxidoreductase activity, acting on paired donors, with incorporation or reduction of molecular oxygen"/>
    <property type="evidence" value="ECO:0007669"/>
    <property type="project" value="InterPro"/>
</dbReference>
<comment type="similarity">
    <text evidence="2 9">Belongs to the cytochrome P450 family.</text>
</comment>
<evidence type="ECO:0000256" key="1">
    <source>
        <dbReference type="ARBA" id="ARBA00001971"/>
    </source>
</evidence>
<dbReference type="PANTHER" id="PTHR24305">
    <property type="entry name" value="CYTOCHROME P450"/>
    <property type="match status" value="1"/>
</dbReference>
<feature type="region of interest" description="Disordered" evidence="10">
    <location>
        <begin position="416"/>
        <end position="461"/>
    </location>
</feature>
<protein>
    <submittedName>
        <fullName evidence="11">Cytochrome P450 monooxygenase</fullName>
    </submittedName>
</protein>
<dbReference type="CDD" id="cd11061">
    <property type="entry name" value="CYP67-like"/>
    <property type="match status" value="1"/>
</dbReference>
<feature type="binding site" description="axial binding residue" evidence="8">
    <location>
        <position position="480"/>
    </location>
    <ligand>
        <name>heme</name>
        <dbReference type="ChEBI" id="CHEBI:30413"/>
    </ligand>
    <ligandPart>
        <name>Fe</name>
        <dbReference type="ChEBI" id="CHEBI:18248"/>
    </ligandPart>
</feature>
<keyword evidence="7 9" id="KW-0503">Monooxygenase</keyword>
<keyword evidence="6 8" id="KW-0408">Iron</keyword>
<evidence type="ECO:0000256" key="9">
    <source>
        <dbReference type="RuleBase" id="RU000461"/>
    </source>
</evidence>
<evidence type="ECO:0000256" key="3">
    <source>
        <dbReference type="ARBA" id="ARBA00022617"/>
    </source>
</evidence>
<evidence type="ECO:0000256" key="6">
    <source>
        <dbReference type="ARBA" id="ARBA00023004"/>
    </source>
</evidence>
<evidence type="ECO:0000313" key="11">
    <source>
        <dbReference type="EMBL" id="PYI33751.1"/>
    </source>
</evidence>
<gene>
    <name evidence="11" type="ORF">BP00DRAFT_114857</name>
</gene>
<comment type="cofactor">
    <cofactor evidence="1 8">
        <name>heme</name>
        <dbReference type="ChEBI" id="CHEBI:30413"/>
    </cofactor>
</comment>
<dbReference type="SUPFAM" id="SSF48264">
    <property type="entry name" value="Cytochrome P450"/>
    <property type="match status" value="1"/>
</dbReference>
<evidence type="ECO:0000256" key="4">
    <source>
        <dbReference type="ARBA" id="ARBA00022723"/>
    </source>
</evidence>
<keyword evidence="12" id="KW-1185">Reference proteome</keyword>
<dbReference type="EMBL" id="KZ825482">
    <property type="protein sequence ID" value="PYI33751.1"/>
    <property type="molecule type" value="Genomic_DNA"/>
</dbReference>
<dbReference type="PRINTS" id="PR00463">
    <property type="entry name" value="EP450I"/>
</dbReference>
<sequence>MSLHLFAAATVTCLVYGCALALYRLFLHPLSRYPGPRLAILTDWYVLYYAWRGDLHKQVQQWHAKYGKVVRYGPSTLSFNSATAMTEIYGVRANVRKTDGYAALGLSRRCPNSLVAIDKGLHGFKRRIMAQVFSEQNLKQMEERILDNVTDFVSLLGSDSDASRGWGPPKDVAQACTWMTFDIIADLCYGEDLNLLQVEDMRWFPSVFRKVSQRGMMSLIQPRFIQLKLDHFLLASQYKDILRAGSWIRERGEARAKLGNQNAEKDIFSTMMNATDPKTGRNFTQKDLWVESMLLLIAGSDTTATALSATMHYLLHHPRSLAHLTTEVRTTFATEASIRFDAASPTTCPYLHACVNEAMRLAPSVPNAPPRRVLPGGIYLEGDFIPAGTVVGAPIYTLHRNAAYFDRPDEFRPERWLDPSHSCNSSSSSSNSSPRGSGYDTAEQHQHHHHHQQGTSAATTTKHTQADPAFCPFSYGARSCVGWRLAYTELHLAVARLLWRYDVRLAAEAAAPAAAPASTSTSTPPPGKGKADPAEYEMMGWVVAAVEGPVAQFRRREDLF</sequence>
<reference evidence="11 12" key="1">
    <citation type="submission" date="2018-02" db="EMBL/GenBank/DDBJ databases">
        <title>The genomes of Aspergillus section Nigri reveals drivers in fungal speciation.</title>
        <authorList>
            <consortium name="DOE Joint Genome Institute"/>
            <person name="Vesth T.C."/>
            <person name="Nybo J."/>
            <person name="Theobald S."/>
            <person name="Brandl J."/>
            <person name="Frisvad J.C."/>
            <person name="Nielsen K.F."/>
            <person name="Lyhne E.K."/>
            <person name="Kogle M.E."/>
            <person name="Kuo A."/>
            <person name="Riley R."/>
            <person name="Clum A."/>
            <person name="Nolan M."/>
            <person name="Lipzen A."/>
            <person name="Salamov A."/>
            <person name="Henrissat B."/>
            <person name="Wiebenga A."/>
            <person name="De vries R.P."/>
            <person name="Grigoriev I.V."/>
            <person name="Mortensen U.H."/>
            <person name="Andersen M.R."/>
            <person name="Baker S.E."/>
        </authorList>
    </citation>
    <scope>NUCLEOTIDE SEQUENCE [LARGE SCALE GENOMIC DNA]</scope>
    <source>
        <strain evidence="11 12">CBS 114.80</strain>
    </source>
</reference>
<evidence type="ECO:0000256" key="2">
    <source>
        <dbReference type="ARBA" id="ARBA00010617"/>
    </source>
</evidence>
<feature type="region of interest" description="Disordered" evidence="10">
    <location>
        <begin position="510"/>
        <end position="533"/>
    </location>
</feature>
<keyword evidence="4 8" id="KW-0479">Metal-binding</keyword>
<keyword evidence="5 9" id="KW-0560">Oxidoreductase</keyword>
<organism evidence="11 12">
    <name type="scientific">Aspergillus indologenus CBS 114.80</name>
    <dbReference type="NCBI Taxonomy" id="1450541"/>
    <lineage>
        <taxon>Eukaryota</taxon>
        <taxon>Fungi</taxon>
        <taxon>Dikarya</taxon>
        <taxon>Ascomycota</taxon>
        <taxon>Pezizomycotina</taxon>
        <taxon>Eurotiomycetes</taxon>
        <taxon>Eurotiomycetidae</taxon>
        <taxon>Eurotiales</taxon>
        <taxon>Aspergillaceae</taxon>
        <taxon>Aspergillus</taxon>
        <taxon>Aspergillus subgen. Circumdati</taxon>
    </lineage>
</organism>
<dbReference type="GO" id="GO:0005506">
    <property type="term" value="F:iron ion binding"/>
    <property type="evidence" value="ECO:0007669"/>
    <property type="project" value="InterPro"/>
</dbReference>
<dbReference type="InterPro" id="IPR017972">
    <property type="entry name" value="Cyt_P450_CS"/>
</dbReference>
<dbReference type="Proteomes" id="UP000248817">
    <property type="component" value="Unassembled WGS sequence"/>
</dbReference>
<dbReference type="AlphaFoldDB" id="A0A2V5ICF1"/>
<dbReference type="InterPro" id="IPR002401">
    <property type="entry name" value="Cyt_P450_E_grp-I"/>
</dbReference>
<dbReference type="GO" id="GO:0004497">
    <property type="term" value="F:monooxygenase activity"/>
    <property type="evidence" value="ECO:0007669"/>
    <property type="project" value="UniProtKB-KW"/>
</dbReference>
<dbReference type="InterPro" id="IPR050121">
    <property type="entry name" value="Cytochrome_P450_monoxygenase"/>
</dbReference>
<dbReference type="PROSITE" id="PS00086">
    <property type="entry name" value="CYTOCHROME_P450"/>
    <property type="match status" value="1"/>
</dbReference>
<evidence type="ECO:0000313" key="12">
    <source>
        <dbReference type="Proteomes" id="UP000248817"/>
    </source>
</evidence>
<keyword evidence="3 8" id="KW-0349">Heme</keyword>
<dbReference type="InterPro" id="IPR001128">
    <property type="entry name" value="Cyt_P450"/>
</dbReference>
<accession>A0A2V5ICF1</accession>
<feature type="compositionally biased region" description="Low complexity" evidence="10">
    <location>
        <begin position="510"/>
        <end position="522"/>
    </location>
</feature>
<evidence type="ECO:0000256" key="7">
    <source>
        <dbReference type="ARBA" id="ARBA00023033"/>
    </source>
</evidence>
<feature type="compositionally biased region" description="Low complexity" evidence="10">
    <location>
        <begin position="420"/>
        <end position="433"/>
    </location>
</feature>